<organism evidence="1">
    <name type="scientific">Guillardia theta (strain CCMP2712)</name>
    <name type="common">Cryptophyte</name>
    <dbReference type="NCBI Taxonomy" id="905079"/>
    <lineage>
        <taxon>Eukaryota</taxon>
        <taxon>Cryptophyceae</taxon>
        <taxon>Pyrenomonadales</taxon>
        <taxon>Geminigeraceae</taxon>
        <taxon>Guillardia</taxon>
    </lineage>
</organism>
<name>L1J760_GUITC</name>
<evidence type="ECO:0000313" key="1">
    <source>
        <dbReference type="EMBL" id="EKX44373.1"/>
    </source>
</evidence>
<dbReference type="RefSeq" id="XP_005831353.1">
    <property type="nucleotide sequence ID" value="XM_005831296.1"/>
</dbReference>
<keyword evidence="3" id="KW-1185">Reference proteome</keyword>
<reference evidence="2" key="3">
    <citation type="submission" date="2016-03" db="UniProtKB">
        <authorList>
            <consortium name="EnsemblProtists"/>
        </authorList>
    </citation>
    <scope>IDENTIFICATION</scope>
</reference>
<dbReference type="AlphaFoldDB" id="L1J760"/>
<protein>
    <submittedName>
        <fullName evidence="1 2">Uncharacterized protein</fullName>
    </submittedName>
</protein>
<dbReference type="PaxDb" id="55529-EKX44373"/>
<reference evidence="3" key="2">
    <citation type="submission" date="2012-11" db="EMBL/GenBank/DDBJ databases">
        <authorList>
            <person name="Kuo A."/>
            <person name="Curtis B.A."/>
            <person name="Tanifuji G."/>
            <person name="Burki F."/>
            <person name="Gruber A."/>
            <person name="Irimia M."/>
            <person name="Maruyama S."/>
            <person name="Arias M.C."/>
            <person name="Ball S.G."/>
            <person name="Gile G.H."/>
            <person name="Hirakawa Y."/>
            <person name="Hopkins J.F."/>
            <person name="Rensing S.A."/>
            <person name="Schmutz J."/>
            <person name="Symeonidi A."/>
            <person name="Elias M."/>
            <person name="Eveleigh R.J."/>
            <person name="Herman E.K."/>
            <person name="Klute M.J."/>
            <person name="Nakayama T."/>
            <person name="Obornik M."/>
            <person name="Reyes-Prieto A."/>
            <person name="Armbrust E.V."/>
            <person name="Aves S.J."/>
            <person name="Beiko R.G."/>
            <person name="Coutinho P."/>
            <person name="Dacks J.B."/>
            <person name="Durnford D.G."/>
            <person name="Fast N.M."/>
            <person name="Green B.R."/>
            <person name="Grisdale C."/>
            <person name="Hempe F."/>
            <person name="Henrissat B."/>
            <person name="Hoppner M.P."/>
            <person name="Ishida K.-I."/>
            <person name="Kim E."/>
            <person name="Koreny L."/>
            <person name="Kroth P.G."/>
            <person name="Liu Y."/>
            <person name="Malik S.-B."/>
            <person name="Maier U.G."/>
            <person name="McRose D."/>
            <person name="Mock T."/>
            <person name="Neilson J.A."/>
            <person name="Onodera N.T."/>
            <person name="Poole A.M."/>
            <person name="Pritham E.J."/>
            <person name="Richards T.A."/>
            <person name="Rocap G."/>
            <person name="Roy S.W."/>
            <person name="Sarai C."/>
            <person name="Schaack S."/>
            <person name="Shirato S."/>
            <person name="Slamovits C.H."/>
            <person name="Spencer D.F."/>
            <person name="Suzuki S."/>
            <person name="Worden A.Z."/>
            <person name="Zauner S."/>
            <person name="Barry K."/>
            <person name="Bell C."/>
            <person name="Bharti A.K."/>
            <person name="Crow J.A."/>
            <person name="Grimwood J."/>
            <person name="Kramer R."/>
            <person name="Lindquist E."/>
            <person name="Lucas S."/>
            <person name="Salamov A."/>
            <person name="McFadden G.I."/>
            <person name="Lane C.E."/>
            <person name="Keeling P.J."/>
            <person name="Gray M.W."/>
            <person name="Grigoriev I.V."/>
            <person name="Archibald J.M."/>
        </authorList>
    </citation>
    <scope>NUCLEOTIDE SEQUENCE</scope>
    <source>
        <strain evidence="3">CCMP2712</strain>
    </source>
</reference>
<dbReference type="EnsemblProtists" id="EKX44373">
    <property type="protein sequence ID" value="EKX44373"/>
    <property type="gene ID" value="GUITHDRAFT_109822"/>
</dbReference>
<dbReference type="HOGENOM" id="CLU_202138_0_0_1"/>
<dbReference type="EMBL" id="JH993005">
    <property type="protein sequence ID" value="EKX44373.1"/>
    <property type="molecule type" value="Genomic_DNA"/>
</dbReference>
<dbReference type="GeneID" id="17300957"/>
<sequence length="69" mass="7655">MILSSLNQCNARLLSVGGTCATDANSIYANILDPKFSKTELINHGDYKTHSQLVWEKEQAQAAVHHHFS</sequence>
<gene>
    <name evidence="1" type="ORF">GUITHDRAFT_109822</name>
</gene>
<evidence type="ECO:0000313" key="3">
    <source>
        <dbReference type="Proteomes" id="UP000011087"/>
    </source>
</evidence>
<reference evidence="1 3" key="1">
    <citation type="journal article" date="2012" name="Nature">
        <title>Algal genomes reveal evolutionary mosaicism and the fate of nucleomorphs.</title>
        <authorList>
            <consortium name="DOE Joint Genome Institute"/>
            <person name="Curtis B.A."/>
            <person name="Tanifuji G."/>
            <person name="Burki F."/>
            <person name="Gruber A."/>
            <person name="Irimia M."/>
            <person name="Maruyama S."/>
            <person name="Arias M.C."/>
            <person name="Ball S.G."/>
            <person name="Gile G.H."/>
            <person name="Hirakawa Y."/>
            <person name="Hopkins J.F."/>
            <person name="Kuo A."/>
            <person name="Rensing S.A."/>
            <person name="Schmutz J."/>
            <person name="Symeonidi A."/>
            <person name="Elias M."/>
            <person name="Eveleigh R.J."/>
            <person name="Herman E.K."/>
            <person name="Klute M.J."/>
            <person name="Nakayama T."/>
            <person name="Obornik M."/>
            <person name="Reyes-Prieto A."/>
            <person name="Armbrust E.V."/>
            <person name="Aves S.J."/>
            <person name="Beiko R.G."/>
            <person name="Coutinho P."/>
            <person name="Dacks J.B."/>
            <person name="Durnford D.G."/>
            <person name="Fast N.M."/>
            <person name="Green B.R."/>
            <person name="Grisdale C.J."/>
            <person name="Hempel F."/>
            <person name="Henrissat B."/>
            <person name="Hoppner M.P."/>
            <person name="Ishida K."/>
            <person name="Kim E."/>
            <person name="Koreny L."/>
            <person name="Kroth P.G."/>
            <person name="Liu Y."/>
            <person name="Malik S.B."/>
            <person name="Maier U.G."/>
            <person name="McRose D."/>
            <person name="Mock T."/>
            <person name="Neilson J.A."/>
            <person name="Onodera N.T."/>
            <person name="Poole A.M."/>
            <person name="Pritham E.J."/>
            <person name="Richards T.A."/>
            <person name="Rocap G."/>
            <person name="Roy S.W."/>
            <person name="Sarai C."/>
            <person name="Schaack S."/>
            <person name="Shirato S."/>
            <person name="Slamovits C.H."/>
            <person name="Spencer D.F."/>
            <person name="Suzuki S."/>
            <person name="Worden A.Z."/>
            <person name="Zauner S."/>
            <person name="Barry K."/>
            <person name="Bell C."/>
            <person name="Bharti A.K."/>
            <person name="Crow J.A."/>
            <person name="Grimwood J."/>
            <person name="Kramer R."/>
            <person name="Lindquist E."/>
            <person name="Lucas S."/>
            <person name="Salamov A."/>
            <person name="McFadden G.I."/>
            <person name="Lane C.E."/>
            <person name="Keeling P.J."/>
            <person name="Gray M.W."/>
            <person name="Grigoriev I.V."/>
            <person name="Archibald J.M."/>
        </authorList>
    </citation>
    <scope>NUCLEOTIDE SEQUENCE</scope>
    <source>
        <strain evidence="1 3">CCMP2712</strain>
    </source>
</reference>
<dbReference type="Proteomes" id="UP000011087">
    <property type="component" value="Unassembled WGS sequence"/>
</dbReference>
<evidence type="ECO:0000313" key="2">
    <source>
        <dbReference type="EnsemblProtists" id="EKX44373"/>
    </source>
</evidence>
<accession>L1J760</accession>
<proteinExistence type="predicted"/>
<dbReference type="KEGG" id="gtt:GUITHDRAFT_109822"/>